<sequence>MKKISIVIASAVLALPLAFSAPLAANAAPKTYSYTVSKAITYKKAKVYHTKDATPYVFKGAFMADRPTVSFQAKAKLKAGTTYYVTKALKVQNKAKKNGTFLYVKGNGWIASSKLTAGKFMQAD</sequence>
<dbReference type="KEGG" id="lcu:PL11_001140"/>
<dbReference type="RefSeq" id="WP_035165722.1">
    <property type="nucleotide sequence ID" value="NZ_CP018906.1"/>
</dbReference>
<gene>
    <name evidence="2" type="ORF">PL11_001140</name>
</gene>
<keyword evidence="3" id="KW-1185">Reference proteome</keyword>
<accession>A0A1S6QG75</accession>
<keyword evidence="1" id="KW-0732">Signal</keyword>
<protein>
    <recommendedName>
        <fullName evidence="4">Surface layer protein A domain-containing protein</fullName>
    </recommendedName>
</protein>
<dbReference type="EMBL" id="CP018906">
    <property type="protein sequence ID" value="AQW20613.1"/>
    <property type="molecule type" value="Genomic_DNA"/>
</dbReference>
<feature type="chain" id="PRO_5010533123" description="Surface layer protein A domain-containing protein" evidence="1">
    <location>
        <begin position="28"/>
        <end position="124"/>
    </location>
</feature>
<organism evidence="2 3">
    <name type="scientific">Lentilactobacillus curieae</name>
    <dbReference type="NCBI Taxonomy" id="1138822"/>
    <lineage>
        <taxon>Bacteria</taxon>
        <taxon>Bacillati</taxon>
        <taxon>Bacillota</taxon>
        <taxon>Bacilli</taxon>
        <taxon>Lactobacillales</taxon>
        <taxon>Lactobacillaceae</taxon>
        <taxon>Lentilactobacillus</taxon>
    </lineage>
</organism>
<evidence type="ECO:0000313" key="2">
    <source>
        <dbReference type="EMBL" id="AQW20613.1"/>
    </source>
</evidence>
<evidence type="ECO:0000256" key="1">
    <source>
        <dbReference type="SAM" id="SignalP"/>
    </source>
</evidence>
<feature type="signal peptide" evidence="1">
    <location>
        <begin position="1"/>
        <end position="27"/>
    </location>
</feature>
<reference evidence="2 3" key="1">
    <citation type="journal article" date="2015" name="Genome Announc.">
        <title>Genome Sequence of Lactobacillus curieae CCTCC M 2011381T, a Novel Producer of Gamma-aminobutyric Acid.</title>
        <authorList>
            <person name="Wang Y."/>
            <person name="Wang Y."/>
            <person name="Lang C."/>
            <person name="Wei D."/>
            <person name="Xu P."/>
            <person name="Xie J."/>
        </authorList>
    </citation>
    <scope>NUCLEOTIDE SEQUENCE [LARGE SCALE GENOMIC DNA]</scope>
    <source>
        <strain evidence="2 3">CCTCC M 2011381</strain>
    </source>
</reference>
<name>A0A1S6QG75_9LACO</name>
<dbReference type="Proteomes" id="UP000030361">
    <property type="component" value="Chromosome"/>
</dbReference>
<evidence type="ECO:0008006" key="4">
    <source>
        <dbReference type="Google" id="ProtNLM"/>
    </source>
</evidence>
<evidence type="ECO:0000313" key="3">
    <source>
        <dbReference type="Proteomes" id="UP000030361"/>
    </source>
</evidence>
<dbReference type="eggNOG" id="ENOG5030AJA">
    <property type="taxonomic scope" value="Bacteria"/>
</dbReference>
<proteinExistence type="predicted"/>
<dbReference type="AlphaFoldDB" id="A0A1S6QG75"/>
<dbReference type="OrthoDB" id="2329865at2"/>